<sequence length="280" mass="30605">MRESRHQKFVWTIRHDCALVDSVLALGDMLADPIRSYPRTKFWASVSDELHAAHNLARNSRQCRDRFNLLFSRALLVPVELRRSPPLSSSIPLSSTSQTTTTTTGPMSRVPVYDESSEADSPIPSEVVLESRLQMCVRRFRFGNGRSLELNNNSNNSSNSSINTANAIDRISTVPGLATTATSNAPLLDSPPPPPRTGALHELIHPPDSPTQTPVTRPEARFADLALIHSQLHHVHAVLGTLTTDVAQLKAQVAQLQQCLPSRDSGGSVENKSRGGAKQE</sequence>
<protein>
    <submittedName>
        <fullName evidence="3">LALA0S05e05798g1_1</fullName>
    </submittedName>
</protein>
<dbReference type="InterPro" id="IPR001005">
    <property type="entry name" value="SANT/Myb"/>
</dbReference>
<proteinExistence type="predicted"/>
<dbReference type="AlphaFoldDB" id="A0A0C7MXN4"/>
<reference evidence="3 4" key="1">
    <citation type="submission" date="2014-12" db="EMBL/GenBank/DDBJ databases">
        <authorList>
            <person name="Neuveglise Cecile"/>
        </authorList>
    </citation>
    <scope>NUCLEOTIDE SEQUENCE [LARGE SCALE GENOMIC DNA]</scope>
    <source>
        <strain evidence="3 4">CBS 12615</strain>
    </source>
</reference>
<dbReference type="Proteomes" id="UP000054304">
    <property type="component" value="Unassembled WGS sequence"/>
</dbReference>
<evidence type="ECO:0000256" key="1">
    <source>
        <dbReference type="SAM" id="MobiDB-lite"/>
    </source>
</evidence>
<feature type="domain" description="Myb-like" evidence="2">
    <location>
        <begin position="3"/>
        <end position="71"/>
    </location>
</feature>
<feature type="region of interest" description="Disordered" evidence="1">
    <location>
        <begin position="84"/>
        <end position="120"/>
    </location>
</feature>
<feature type="compositionally biased region" description="Basic and acidic residues" evidence="1">
    <location>
        <begin position="271"/>
        <end position="280"/>
    </location>
</feature>
<evidence type="ECO:0000313" key="4">
    <source>
        <dbReference type="Proteomes" id="UP000054304"/>
    </source>
</evidence>
<dbReference type="HOGENOM" id="CLU_994237_0_0_1"/>
<evidence type="ECO:0000259" key="2">
    <source>
        <dbReference type="PROSITE" id="PS50090"/>
    </source>
</evidence>
<dbReference type="GeneID" id="34685914"/>
<dbReference type="OrthoDB" id="4036644at2759"/>
<organism evidence="3 4">
    <name type="scientific">Lachancea lanzarotensis</name>
    <dbReference type="NCBI Taxonomy" id="1245769"/>
    <lineage>
        <taxon>Eukaryota</taxon>
        <taxon>Fungi</taxon>
        <taxon>Dikarya</taxon>
        <taxon>Ascomycota</taxon>
        <taxon>Saccharomycotina</taxon>
        <taxon>Saccharomycetes</taxon>
        <taxon>Saccharomycetales</taxon>
        <taxon>Saccharomycetaceae</taxon>
        <taxon>Lachancea</taxon>
    </lineage>
</organism>
<evidence type="ECO:0000313" key="3">
    <source>
        <dbReference type="EMBL" id="CEP62444.1"/>
    </source>
</evidence>
<dbReference type="PROSITE" id="PS50090">
    <property type="entry name" value="MYB_LIKE"/>
    <property type="match status" value="1"/>
</dbReference>
<feature type="compositionally biased region" description="Low complexity" evidence="1">
    <location>
        <begin position="84"/>
        <end position="104"/>
    </location>
</feature>
<dbReference type="RefSeq" id="XP_022628670.1">
    <property type="nucleotide sequence ID" value="XM_022772336.1"/>
</dbReference>
<feature type="region of interest" description="Disordered" evidence="1">
    <location>
        <begin position="260"/>
        <end position="280"/>
    </location>
</feature>
<name>A0A0C7MXN4_9SACH</name>
<dbReference type="EMBL" id="LN736364">
    <property type="protein sequence ID" value="CEP62444.1"/>
    <property type="molecule type" value="Genomic_DNA"/>
</dbReference>
<accession>A0A0C7MXN4</accession>
<keyword evidence="4" id="KW-1185">Reference proteome</keyword>
<gene>
    <name evidence="3" type="ORF">LALA0_S05e05798g</name>
</gene>